<organism evidence="3 4">
    <name type="scientific">Allonocardiopsis opalescens</name>
    <dbReference type="NCBI Taxonomy" id="1144618"/>
    <lineage>
        <taxon>Bacteria</taxon>
        <taxon>Bacillati</taxon>
        <taxon>Actinomycetota</taxon>
        <taxon>Actinomycetes</taxon>
        <taxon>Streptosporangiales</taxon>
        <taxon>Allonocardiopsis</taxon>
    </lineage>
</organism>
<dbReference type="InterPro" id="IPR000653">
    <property type="entry name" value="DegT/StrS_aminotransferase"/>
</dbReference>
<dbReference type="EMBL" id="PVZC01000007">
    <property type="protein sequence ID" value="PRX96510.1"/>
    <property type="molecule type" value="Genomic_DNA"/>
</dbReference>
<dbReference type="Pfam" id="PF01041">
    <property type="entry name" value="DegT_DnrJ_EryC1"/>
    <property type="match status" value="1"/>
</dbReference>
<dbReference type="GO" id="GO:0030170">
    <property type="term" value="F:pyridoxal phosphate binding"/>
    <property type="evidence" value="ECO:0007669"/>
    <property type="project" value="TreeGrafter"/>
</dbReference>
<dbReference type="Proteomes" id="UP000237846">
    <property type="component" value="Unassembled WGS sequence"/>
</dbReference>
<dbReference type="InterPro" id="IPR015424">
    <property type="entry name" value="PyrdxlP-dep_Trfase"/>
</dbReference>
<evidence type="ECO:0000313" key="4">
    <source>
        <dbReference type="Proteomes" id="UP000237846"/>
    </source>
</evidence>
<dbReference type="GO" id="GO:0000271">
    <property type="term" value="P:polysaccharide biosynthetic process"/>
    <property type="evidence" value="ECO:0007669"/>
    <property type="project" value="TreeGrafter"/>
</dbReference>
<dbReference type="InterPro" id="IPR015421">
    <property type="entry name" value="PyrdxlP-dep_Trfase_major"/>
</dbReference>
<dbReference type="RefSeq" id="WP_211303034.1">
    <property type="nucleotide sequence ID" value="NZ_PVZC01000007.1"/>
</dbReference>
<keyword evidence="2" id="KW-0663">Pyridoxal phosphate</keyword>
<evidence type="ECO:0000256" key="2">
    <source>
        <dbReference type="RuleBase" id="RU004508"/>
    </source>
</evidence>
<protein>
    <submittedName>
        <fullName evidence="3">dTDP-4-amino-4,6-dideoxygalactose transaminase</fullName>
    </submittedName>
</protein>
<dbReference type="InterPro" id="IPR015422">
    <property type="entry name" value="PyrdxlP-dep_Trfase_small"/>
</dbReference>
<sequence>MSAVRGAALGELAAFGGAPAVPAGLRTLPWPVVTDADRAAVAGVLDEGPLVSNADGPTAVSALEERWRALCAARHCVATSNGTTALALALFALGIGPGDEVIVPALSFVASGLAPLHQLAVPVFADIDPVSFTLDPAAAAAAVTPRTAALLAVHLHGQPADMDALRAIADRHGLAVIEDAAQAVGALWRGRPVGSLGDAAAFSLQVTKNVPTCGEGGLLTFADEQAAHRAVMARQFGEVMEAGRPRDYISHLLGWNHKMNPVQAAFALSQLDRFADYEAARQHNVADFLARIDGLPGLLPPSAAPGSTHAWHILRFRLDPAAAGLDGVDPAGMRRAVHRLLRAEGVPVSRYQVTTLPRQRVFTDREGFGRGLPWSLGQPPPEPPVPVAEAVVADSLTLQKRHLHPDAGLALRSYAEGFAKVWRHLDVVRNMALRSGR</sequence>
<comment type="cofactor">
    <cofactor evidence="1">
        <name>pyridoxal 5'-phosphate</name>
        <dbReference type="ChEBI" id="CHEBI:597326"/>
    </cofactor>
</comment>
<dbReference type="Gene3D" id="3.40.640.10">
    <property type="entry name" value="Type I PLP-dependent aspartate aminotransferase-like (Major domain)"/>
    <property type="match status" value="1"/>
</dbReference>
<evidence type="ECO:0000313" key="3">
    <source>
        <dbReference type="EMBL" id="PRX96510.1"/>
    </source>
</evidence>
<reference evidence="3 4" key="1">
    <citation type="submission" date="2018-03" db="EMBL/GenBank/DDBJ databases">
        <title>Genomic Encyclopedia of Archaeal and Bacterial Type Strains, Phase II (KMG-II): from individual species to whole genera.</title>
        <authorList>
            <person name="Goeker M."/>
        </authorList>
    </citation>
    <scope>NUCLEOTIDE SEQUENCE [LARGE SCALE GENOMIC DNA]</scope>
    <source>
        <strain evidence="3 4">DSM 45601</strain>
    </source>
</reference>
<gene>
    <name evidence="3" type="ORF">CLV72_10733</name>
</gene>
<dbReference type="AlphaFoldDB" id="A0A2T0PYA6"/>
<name>A0A2T0PYA6_9ACTN</name>
<dbReference type="PANTHER" id="PTHR30244:SF34">
    <property type="entry name" value="DTDP-4-AMINO-4,6-DIDEOXYGALACTOSE TRANSAMINASE"/>
    <property type="match status" value="1"/>
</dbReference>
<dbReference type="SUPFAM" id="SSF53383">
    <property type="entry name" value="PLP-dependent transferases"/>
    <property type="match status" value="1"/>
</dbReference>
<comment type="caution">
    <text evidence="3">The sequence shown here is derived from an EMBL/GenBank/DDBJ whole genome shotgun (WGS) entry which is preliminary data.</text>
</comment>
<proteinExistence type="inferred from homology"/>
<keyword evidence="4" id="KW-1185">Reference proteome</keyword>
<comment type="similarity">
    <text evidence="2">Belongs to the DegT/DnrJ/EryC1 family.</text>
</comment>
<dbReference type="Gene3D" id="3.90.1150.10">
    <property type="entry name" value="Aspartate Aminotransferase, domain 1"/>
    <property type="match status" value="1"/>
</dbReference>
<dbReference type="GO" id="GO:0008483">
    <property type="term" value="F:transaminase activity"/>
    <property type="evidence" value="ECO:0007669"/>
    <property type="project" value="TreeGrafter"/>
</dbReference>
<accession>A0A2T0PYA6</accession>
<dbReference type="PANTHER" id="PTHR30244">
    <property type="entry name" value="TRANSAMINASE"/>
    <property type="match status" value="1"/>
</dbReference>
<evidence type="ECO:0000256" key="1">
    <source>
        <dbReference type="ARBA" id="ARBA00001933"/>
    </source>
</evidence>